<gene>
    <name evidence="5" type="ORF">Clacol_005665</name>
</gene>
<organism evidence="5 6">
    <name type="scientific">Clathrus columnatus</name>
    <dbReference type="NCBI Taxonomy" id="1419009"/>
    <lineage>
        <taxon>Eukaryota</taxon>
        <taxon>Fungi</taxon>
        <taxon>Dikarya</taxon>
        <taxon>Basidiomycota</taxon>
        <taxon>Agaricomycotina</taxon>
        <taxon>Agaricomycetes</taxon>
        <taxon>Phallomycetidae</taxon>
        <taxon>Phallales</taxon>
        <taxon>Clathraceae</taxon>
        <taxon>Clathrus</taxon>
    </lineage>
</organism>
<dbReference type="GO" id="GO:0051601">
    <property type="term" value="P:exocyst localization"/>
    <property type="evidence" value="ECO:0007669"/>
    <property type="project" value="TreeGrafter"/>
</dbReference>
<evidence type="ECO:0008006" key="7">
    <source>
        <dbReference type="Google" id="ProtNLM"/>
    </source>
</evidence>
<dbReference type="Gene3D" id="1.10.357.70">
    <property type="entry name" value="Exocyst complex component Sec6, C-terminal domain"/>
    <property type="match status" value="1"/>
</dbReference>
<dbReference type="PANTHER" id="PTHR21292">
    <property type="entry name" value="EXOCYST COMPLEX COMPONENT SEC6-RELATED"/>
    <property type="match status" value="1"/>
</dbReference>
<keyword evidence="3" id="KW-0268">Exocytosis</keyword>
<evidence type="ECO:0000256" key="1">
    <source>
        <dbReference type="ARBA" id="ARBA00009447"/>
    </source>
</evidence>
<evidence type="ECO:0000256" key="2">
    <source>
        <dbReference type="ARBA" id="ARBA00022448"/>
    </source>
</evidence>
<dbReference type="EMBL" id="BPWL01000006">
    <property type="protein sequence ID" value="GJJ11432.1"/>
    <property type="molecule type" value="Genomic_DNA"/>
</dbReference>
<evidence type="ECO:0000256" key="4">
    <source>
        <dbReference type="SAM" id="Coils"/>
    </source>
</evidence>
<dbReference type="Gene3D" id="1.10.357.50">
    <property type="match status" value="1"/>
</dbReference>
<dbReference type="GO" id="GO:0000145">
    <property type="term" value="C:exocyst"/>
    <property type="evidence" value="ECO:0007669"/>
    <property type="project" value="InterPro"/>
</dbReference>
<keyword evidence="2" id="KW-0813">Transport</keyword>
<dbReference type="GO" id="GO:0006887">
    <property type="term" value="P:exocytosis"/>
    <property type="evidence" value="ECO:0007669"/>
    <property type="project" value="UniProtKB-KW"/>
</dbReference>
<evidence type="ECO:0000313" key="6">
    <source>
        <dbReference type="Proteomes" id="UP001050691"/>
    </source>
</evidence>
<keyword evidence="6" id="KW-1185">Reference proteome</keyword>
<accession>A0AAV5A9Y5</accession>
<proteinExistence type="inferred from homology"/>
<feature type="coiled-coil region" evidence="4">
    <location>
        <begin position="110"/>
        <end position="137"/>
    </location>
</feature>
<dbReference type="InterPro" id="IPR042532">
    <property type="entry name" value="EXOC3/Sec6_C"/>
</dbReference>
<comment type="similarity">
    <text evidence="1">Belongs to the SEC6 family.</text>
</comment>
<evidence type="ECO:0000256" key="3">
    <source>
        <dbReference type="ARBA" id="ARBA00022483"/>
    </source>
</evidence>
<protein>
    <recommendedName>
        <fullName evidence="7">Exocyst complex component Sec6</fullName>
    </recommendedName>
</protein>
<dbReference type="AlphaFoldDB" id="A0AAV5A9Y5"/>
<dbReference type="PANTHER" id="PTHR21292:SF1">
    <property type="entry name" value="EXOCYST COMPLEX COMPONENT 3"/>
    <property type="match status" value="1"/>
</dbReference>
<dbReference type="Pfam" id="PF06046">
    <property type="entry name" value="Sec6"/>
    <property type="match status" value="1"/>
</dbReference>
<dbReference type="GO" id="GO:0000149">
    <property type="term" value="F:SNARE binding"/>
    <property type="evidence" value="ECO:0007669"/>
    <property type="project" value="TreeGrafter"/>
</dbReference>
<dbReference type="InterPro" id="IPR010326">
    <property type="entry name" value="EXOC3/Sec6"/>
</dbReference>
<comment type="caution">
    <text evidence="5">The sequence shown here is derived from an EMBL/GenBank/DDBJ whole genome shotgun (WGS) entry which is preliminary data.</text>
</comment>
<evidence type="ECO:0000313" key="5">
    <source>
        <dbReference type="EMBL" id="GJJ11432.1"/>
    </source>
</evidence>
<dbReference type="FunFam" id="1.10.357.50:FF:000006">
    <property type="entry name" value="Exocyst complex component sec6"/>
    <property type="match status" value="1"/>
</dbReference>
<name>A0AAV5A9Y5_9AGAM</name>
<sequence length="753" mass="85583">MSVLTSGANAAQAVGEYLQSPDDLMKIVPFRKKLEKEKASIDNKLKNGVKEQLDTTREGLRTLFGTRDNIQTIKDEMSALDKHYRDPQNAVNTFDQISRVSTVHRNFEQVEEMVRNLQEMSLKLDDLADMLHAEQRDILGPATNLLPIHHQLRQLETFRNETLHQAKSAKSESLKVLNRRFERLDKVIADFNAYIAALSCNVLPIVRAGHPEVIVKLCKIAELEGLEDQKAIAIKLLKKAGKMDAASKFKSLQANARQLKHYRSNIMKNISESIHKKFEAAYAKDENNPSAFLDGLEWMYQDINDIENDVTPCFPPDYEIYNFFVREYHKTLNTIIKKLVATEPEASVILHLHAWMKDYRKTMKELNVPPGLMEPPLLDGKDQTLIDDYLNLIVKKLDEWSANIMKTEVKDFIAREQPPEIDADNLYGMQGAIIMFQMVNQQVDLAADSGQGAILARVVEDSNRVMRQAQLQWIKTIESEYKKQVEKTEDAKAGLVEYVIAVANDQIKSADYAEALSARLEPLVSEKYRVVISERLNNAIDGYLDVAKKCTQTLIDLIFNDLKPATKQLFTPTWYNGIMAQIIETFRDYITDYQTHLNPSIFELLLDDLMDTFLITYLTALGNANKLRIPGAIDRIKADVGDAYKFFATFKPPADVQTYFEVVDMVLSLLEASQSLVFLSYWSFAKKHGPCLAFVEGLMKAREDLDRSAVSDVMDSVKRKVKEDGITDPPEPTIMKKVVVQGTFARLLQAAKQ</sequence>
<reference evidence="5" key="1">
    <citation type="submission" date="2021-10" db="EMBL/GenBank/DDBJ databases">
        <title>De novo Genome Assembly of Clathrus columnatus (Basidiomycota, Fungi) Using Illumina and Nanopore Sequence Data.</title>
        <authorList>
            <person name="Ogiso-Tanaka E."/>
            <person name="Itagaki H."/>
            <person name="Hosoya T."/>
            <person name="Hosaka K."/>
        </authorList>
    </citation>
    <scope>NUCLEOTIDE SEQUENCE</scope>
    <source>
        <strain evidence="5">MO-923</strain>
    </source>
</reference>
<keyword evidence="4" id="KW-0175">Coiled coil</keyword>
<dbReference type="Proteomes" id="UP001050691">
    <property type="component" value="Unassembled WGS sequence"/>
</dbReference>